<keyword evidence="3" id="KW-1185">Reference proteome</keyword>
<dbReference type="InterPro" id="IPR002716">
    <property type="entry name" value="PIN_dom"/>
</dbReference>
<dbReference type="OrthoDB" id="7062868at2"/>
<evidence type="ECO:0000313" key="3">
    <source>
        <dbReference type="Proteomes" id="UP000184550"/>
    </source>
</evidence>
<name>A0A7Z9BS95_9CYAN</name>
<dbReference type="AlphaFoldDB" id="A0A7Z9BS95"/>
<dbReference type="RefSeq" id="WP_083624161.1">
    <property type="nucleotide sequence ID" value="NZ_LR734877.1"/>
</dbReference>
<protein>
    <submittedName>
        <fullName evidence="2">PilT protein</fullName>
    </submittedName>
</protein>
<gene>
    <name evidence="2" type="ORF">PL8927_720207</name>
</gene>
<dbReference type="Gene3D" id="3.40.50.1010">
    <property type="entry name" value="5'-nuclease"/>
    <property type="match status" value="1"/>
</dbReference>
<reference evidence="2" key="1">
    <citation type="submission" date="2019-10" db="EMBL/GenBank/DDBJ databases">
        <authorList>
            <consortium name="Genoscope - CEA"/>
            <person name="William W."/>
        </authorList>
    </citation>
    <scope>NUCLEOTIDE SEQUENCE [LARGE SCALE GENOMIC DNA]</scope>
    <source>
        <strain evidence="2">BBR_PRJEB10992</strain>
    </source>
</reference>
<sequence>MSLIKIFFDTNVLVYAHDESANYHTESAELLQMTLEEKVQGIIAEQNIIELYRILTNPSAMKGNALNPSTARDLIAGTYLTGTLEILYPNHSTLDKVLELAVNGNFISARIFDIRLAALILDAGIDFFATYNISDFQGIPGLNPLRPPQILTAIPD</sequence>
<proteinExistence type="predicted"/>
<evidence type="ECO:0000313" key="2">
    <source>
        <dbReference type="EMBL" id="VXD21809.1"/>
    </source>
</evidence>
<organism evidence="2 3">
    <name type="scientific">Planktothrix serta PCC 8927</name>
    <dbReference type="NCBI Taxonomy" id="671068"/>
    <lineage>
        <taxon>Bacteria</taxon>
        <taxon>Bacillati</taxon>
        <taxon>Cyanobacteriota</taxon>
        <taxon>Cyanophyceae</taxon>
        <taxon>Oscillatoriophycideae</taxon>
        <taxon>Oscillatoriales</taxon>
        <taxon>Microcoleaceae</taxon>
        <taxon>Planktothrix</taxon>
    </lineage>
</organism>
<evidence type="ECO:0000259" key="1">
    <source>
        <dbReference type="Pfam" id="PF01850"/>
    </source>
</evidence>
<dbReference type="EMBL" id="CZCU02000149">
    <property type="protein sequence ID" value="VXD21809.1"/>
    <property type="molecule type" value="Genomic_DNA"/>
</dbReference>
<dbReference type="SUPFAM" id="SSF88723">
    <property type="entry name" value="PIN domain-like"/>
    <property type="match status" value="1"/>
</dbReference>
<dbReference type="Proteomes" id="UP000184550">
    <property type="component" value="Unassembled WGS sequence"/>
</dbReference>
<accession>A0A7Z9BS95</accession>
<dbReference type="Pfam" id="PF01850">
    <property type="entry name" value="PIN"/>
    <property type="match status" value="1"/>
</dbReference>
<feature type="domain" description="PIN" evidence="1">
    <location>
        <begin position="6"/>
        <end position="132"/>
    </location>
</feature>
<comment type="caution">
    <text evidence="2">The sequence shown here is derived from an EMBL/GenBank/DDBJ whole genome shotgun (WGS) entry which is preliminary data.</text>
</comment>
<dbReference type="InterPro" id="IPR029060">
    <property type="entry name" value="PIN-like_dom_sf"/>
</dbReference>